<keyword evidence="2" id="KW-0472">Membrane</keyword>
<dbReference type="EMBL" id="MGAF01000014">
    <property type="protein sequence ID" value="OGK41964.1"/>
    <property type="molecule type" value="Genomic_DNA"/>
</dbReference>
<organism evidence="4 5">
    <name type="scientific">Candidatus Roizmanbacteria bacterium RIFCSPLOWO2_01_FULL_35_13</name>
    <dbReference type="NCBI Taxonomy" id="1802055"/>
    <lineage>
        <taxon>Bacteria</taxon>
        <taxon>Candidatus Roizmaniibacteriota</taxon>
    </lineage>
</organism>
<proteinExistence type="predicted"/>
<dbReference type="SUPFAM" id="SSF52058">
    <property type="entry name" value="L domain-like"/>
    <property type="match status" value="1"/>
</dbReference>
<dbReference type="InterPro" id="IPR032675">
    <property type="entry name" value="LRR_dom_sf"/>
</dbReference>
<dbReference type="Pfam" id="PF23598">
    <property type="entry name" value="LRR_14"/>
    <property type="match status" value="1"/>
</dbReference>
<feature type="domain" description="Disease resistance R13L4/SHOC-2-like LRR" evidence="3">
    <location>
        <begin position="130"/>
        <end position="239"/>
    </location>
</feature>
<keyword evidence="1" id="KW-0677">Repeat</keyword>
<dbReference type="Gene3D" id="3.80.10.10">
    <property type="entry name" value="Ribonuclease Inhibitor"/>
    <property type="match status" value="1"/>
</dbReference>
<dbReference type="PANTHER" id="PTHR45752">
    <property type="entry name" value="LEUCINE-RICH REPEAT-CONTAINING"/>
    <property type="match status" value="1"/>
</dbReference>
<feature type="transmembrane region" description="Helical" evidence="2">
    <location>
        <begin position="20"/>
        <end position="40"/>
    </location>
</feature>
<dbReference type="STRING" id="1802055.A3A74_04675"/>
<reference evidence="4 5" key="1">
    <citation type="journal article" date="2016" name="Nat. Commun.">
        <title>Thousands of microbial genomes shed light on interconnected biogeochemical processes in an aquifer system.</title>
        <authorList>
            <person name="Anantharaman K."/>
            <person name="Brown C.T."/>
            <person name="Hug L.A."/>
            <person name="Sharon I."/>
            <person name="Castelle C.J."/>
            <person name="Probst A.J."/>
            <person name="Thomas B.C."/>
            <person name="Singh A."/>
            <person name="Wilkins M.J."/>
            <person name="Karaoz U."/>
            <person name="Brodie E.L."/>
            <person name="Williams K.H."/>
            <person name="Hubbard S.S."/>
            <person name="Banfield J.F."/>
        </authorList>
    </citation>
    <scope>NUCLEOTIDE SEQUENCE [LARGE SCALE GENOMIC DNA]</scope>
</reference>
<comment type="caution">
    <text evidence="4">The sequence shown here is derived from an EMBL/GenBank/DDBJ whole genome shotgun (WGS) entry which is preliminary data.</text>
</comment>
<evidence type="ECO:0000259" key="3">
    <source>
        <dbReference type="Pfam" id="PF23598"/>
    </source>
</evidence>
<gene>
    <name evidence="4" type="ORF">A3A74_04675</name>
</gene>
<evidence type="ECO:0000313" key="4">
    <source>
        <dbReference type="EMBL" id="OGK41964.1"/>
    </source>
</evidence>
<protein>
    <recommendedName>
        <fullName evidence="3">Disease resistance R13L4/SHOC-2-like LRR domain-containing protein</fullName>
    </recommendedName>
</protein>
<sequence length="259" mass="29183">MKRKKVSKVREPLHKLNKIIILFITIELFFLTFYGLKFYGKKTPEVSQCLQEGRRYSIDEAIVNPQVCDVEISTDADFAKLALASENLGNVQTLYFRKTPNTEIPAEIGNLKNLTSINFHHSIKTSLPPDIGKLKSLKVLSMNKADIKNIPKEIGDLHSLENLTLNNNFAKVVMPPEIAKLRNLKVMAITDTIRVDLPAELSEIKSLEELYLNGSGLSTIPEPIYQLKNLKILNISDNEINPADVEKIRLSLPNTTVVF</sequence>
<evidence type="ECO:0000256" key="1">
    <source>
        <dbReference type="ARBA" id="ARBA00022737"/>
    </source>
</evidence>
<evidence type="ECO:0000256" key="2">
    <source>
        <dbReference type="SAM" id="Phobius"/>
    </source>
</evidence>
<keyword evidence="2" id="KW-1133">Transmembrane helix</keyword>
<keyword evidence="2" id="KW-0812">Transmembrane</keyword>
<name>A0A1F7IF41_9BACT</name>
<dbReference type="Proteomes" id="UP000179270">
    <property type="component" value="Unassembled WGS sequence"/>
</dbReference>
<dbReference type="AlphaFoldDB" id="A0A1F7IF41"/>
<dbReference type="InterPro" id="IPR050715">
    <property type="entry name" value="LRR-SigEffector_domain"/>
</dbReference>
<dbReference type="InterPro" id="IPR055414">
    <property type="entry name" value="LRR_R13L4/SHOC2-like"/>
</dbReference>
<dbReference type="PANTHER" id="PTHR45752:SF187">
    <property type="entry name" value="LEUCINE-RICH REPEAT AND IQ DOMAIN-CONTAINING PROTEIN 4"/>
    <property type="match status" value="1"/>
</dbReference>
<accession>A0A1F7IF41</accession>
<evidence type="ECO:0000313" key="5">
    <source>
        <dbReference type="Proteomes" id="UP000179270"/>
    </source>
</evidence>